<evidence type="ECO:0000313" key="3">
    <source>
        <dbReference type="Proteomes" id="UP001283366"/>
    </source>
</evidence>
<dbReference type="Proteomes" id="UP001283366">
    <property type="component" value="Unassembled WGS sequence"/>
</dbReference>
<accession>A0ABU4I8G0</accession>
<dbReference type="EMBL" id="JAWRCO010000001">
    <property type="protein sequence ID" value="MDW6004006.1"/>
    <property type="molecule type" value="Genomic_DNA"/>
</dbReference>
<name>A0ABU4I8G0_9VIBR</name>
<comment type="caution">
    <text evidence="2">The sequence shown here is derived from an EMBL/GenBank/DDBJ whole genome shotgun (WGS) entry which is preliminary data.</text>
</comment>
<reference evidence="2 3" key="1">
    <citation type="submission" date="2023-11" db="EMBL/GenBank/DDBJ databases">
        <title>Plant-associative lifestyle of Vibrio porteresiae and its evolutionary dynamics.</title>
        <authorList>
            <person name="Rameshkumar N."/>
            <person name="Kirti K."/>
        </authorList>
    </citation>
    <scope>NUCLEOTIDE SEQUENCE [LARGE SCALE GENOMIC DNA]</scope>
    <source>
        <strain evidence="2 3">MSSRF38</strain>
    </source>
</reference>
<keyword evidence="3" id="KW-1185">Reference proteome</keyword>
<feature type="region of interest" description="Disordered" evidence="1">
    <location>
        <begin position="74"/>
        <end position="112"/>
    </location>
</feature>
<sequence>MIRITIFNGLNKHTDRARKNYHINLFLTIPNSRGNFMDEISGSYEQERIEPTGPRARTKGLLGYFCGQAKVPGARASHAKEINNQTAHQTASPNNNPTQLQAQSKHHTPLNH</sequence>
<organism evidence="2 3">
    <name type="scientific">Vibrio mangrovi</name>
    <dbReference type="NCBI Taxonomy" id="474394"/>
    <lineage>
        <taxon>Bacteria</taxon>
        <taxon>Pseudomonadati</taxon>
        <taxon>Pseudomonadota</taxon>
        <taxon>Gammaproteobacteria</taxon>
        <taxon>Vibrionales</taxon>
        <taxon>Vibrionaceae</taxon>
        <taxon>Vibrio</taxon>
    </lineage>
</organism>
<feature type="compositionally biased region" description="Polar residues" evidence="1">
    <location>
        <begin position="82"/>
        <end position="103"/>
    </location>
</feature>
<dbReference type="RefSeq" id="WP_087479247.1">
    <property type="nucleotide sequence ID" value="NZ_AP024883.1"/>
</dbReference>
<proteinExistence type="predicted"/>
<evidence type="ECO:0000313" key="2">
    <source>
        <dbReference type="EMBL" id="MDW6004006.1"/>
    </source>
</evidence>
<evidence type="ECO:0000256" key="1">
    <source>
        <dbReference type="SAM" id="MobiDB-lite"/>
    </source>
</evidence>
<protein>
    <submittedName>
        <fullName evidence="2">Uncharacterized protein</fullName>
    </submittedName>
</protein>
<gene>
    <name evidence="2" type="ORF">SBX37_14195</name>
</gene>